<dbReference type="AlphaFoldDB" id="A0AAW5V9J0"/>
<comment type="caution">
    <text evidence="2">The sequence shown here is derived from an EMBL/GenBank/DDBJ whole genome shotgun (WGS) entry which is preliminary data.</text>
</comment>
<dbReference type="Pfam" id="PF04266">
    <property type="entry name" value="ASCH"/>
    <property type="match status" value="1"/>
</dbReference>
<sequence>MNAILSIKPEYAWAIMEGKKKVEFRKNIFKKKIKNVLIYSSSPDQRFIGYFSIKEIDIDSPNKLWKKYSKEGCISKEKFFLYYSNKVEGTSIIIEKVVRFRSPLEPKSIFKTFTPPQSFIYCEMDLSKLK</sequence>
<accession>A0AAW5V9J0</accession>
<dbReference type="InterPro" id="IPR007374">
    <property type="entry name" value="ASCH_domain"/>
</dbReference>
<proteinExistence type="predicted"/>
<dbReference type="Proteomes" id="UP001209694">
    <property type="component" value="Unassembled WGS sequence"/>
</dbReference>
<name>A0AAW5V9J0_9LEPT</name>
<dbReference type="InterPro" id="IPR015947">
    <property type="entry name" value="PUA-like_sf"/>
</dbReference>
<reference evidence="2" key="1">
    <citation type="submission" date="2022-06" db="EMBL/GenBank/DDBJ databases">
        <title>Leptospira isolates from biofilms formed at urban environments.</title>
        <authorList>
            <person name="Ribeiro P.S."/>
            <person name="Sousa T."/>
            <person name="Carvalho N."/>
            <person name="Aburjaile F."/>
            <person name="Neves F."/>
            <person name="Oliveira D."/>
            <person name="Blanco L."/>
            <person name="Lima J."/>
            <person name="Costa F."/>
            <person name="Brenig B."/>
            <person name="Soares S."/>
            <person name="Ramos R."/>
            <person name="Goes-Neto A."/>
            <person name="Matiuzzi M."/>
            <person name="Azevedo V."/>
            <person name="Ristow P."/>
        </authorList>
    </citation>
    <scope>NUCLEOTIDE SEQUENCE</scope>
    <source>
        <strain evidence="2">VSF7</strain>
    </source>
</reference>
<dbReference type="RefSeq" id="WP_265357772.1">
    <property type="nucleotide sequence ID" value="NZ_JAMQQD010000011.1"/>
</dbReference>
<dbReference type="EMBL" id="JAMQQD010000011">
    <property type="protein sequence ID" value="MCW7517155.1"/>
    <property type="molecule type" value="Genomic_DNA"/>
</dbReference>
<evidence type="ECO:0000313" key="2">
    <source>
        <dbReference type="EMBL" id="MCW7517155.1"/>
    </source>
</evidence>
<feature type="domain" description="ASCH" evidence="1">
    <location>
        <begin position="5"/>
        <end position="99"/>
    </location>
</feature>
<evidence type="ECO:0000259" key="1">
    <source>
        <dbReference type="SMART" id="SM01022"/>
    </source>
</evidence>
<evidence type="ECO:0000313" key="3">
    <source>
        <dbReference type="Proteomes" id="UP001209694"/>
    </source>
</evidence>
<protein>
    <submittedName>
        <fullName evidence="2">ASCH domain-containing protein</fullName>
    </submittedName>
</protein>
<dbReference type="SUPFAM" id="SSF88697">
    <property type="entry name" value="PUA domain-like"/>
    <property type="match status" value="1"/>
</dbReference>
<dbReference type="Gene3D" id="2.30.130.30">
    <property type="entry name" value="Hypothetical protein"/>
    <property type="match status" value="1"/>
</dbReference>
<dbReference type="SMART" id="SM01022">
    <property type="entry name" value="ASCH"/>
    <property type="match status" value="1"/>
</dbReference>
<gene>
    <name evidence="2" type="ORF">ND810_18455</name>
</gene>
<organism evidence="2 3">
    <name type="scientific">Leptospira levettii</name>
    <dbReference type="NCBI Taxonomy" id="2023178"/>
    <lineage>
        <taxon>Bacteria</taxon>
        <taxon>Pseudomonadati</taxon>
        <taxon>Spirochaetota</taxon>
        <taxon>Spirochaetia</taxon>
        <taxon>Leptospirales</taxon>
        <taxon>Leptospiraceae</taxon>
        <taxon>Leptospira</taxon>
    </lineage>
</organism>